<protein>
    <submittedName>
        <fullName evidence="1">Uncharacterized protein</fullName>
    </submittedName>
</protein>
<accession>A0AAD5C352</accession>
<dbReference type="Proteomes" id="UP001206925">
    <property type="component" value="Unassembled WGS sequence"/>
</dbReference>
<keyword evidence="2" id="KW-1185">Reference proteome</keyword>
<dbReference type="AlphaFoldDB" id="A0AAD5C352"/>
<comment type="caution">
    <text evidence="1">The sequence shown here is derived from an EMBL/GenBank/DDBJ whole genome shotgun (WGS) entry which is preliminary data.</text>
</comment>
<proteinExistence type="predicted"/>
<feature type="non-terminal residue" evidence="1">
    <location>
        <position position="1"/>
    </location>
</feature>
<gene>
    <name evidence="1" type="ORF">M8C21_028776</name>
</gene>
<name>A0AAD5C352_AMBAR</name>
<reference evidence="1" key="1">
    <citation type="submission" date="2022-06" db="EMBL/GenBank/DDBJ databases">
        <title>Uncovering the hologenomic basis of an extraordinary plant invasion.</title>
        <authorList>
            <person name="Bieker V.C."/>
            <person name="Martin M.D."/>
            <person name="Gilbert T."/>
            <person name="Hodgins K."/>
            <person name="Battlay P."/>
            <person name="Petersen B."/>
            <person name="Wilson J."/>
        </authorList>
    </citation>
    <scope>NUCLEOTIDE SEQUENCE</scope>
    <source>
        <strain evidence="1">AA19_3_7</strain>
        <tissue evidence="1">Leaf</tissue>
    </source>
</reference>
<evidence type="ECO:0000313" key="2">
    <source>
        <dbReference type="Proteomes" id="UP001206925"/>
    </source>
</evidence>
<sequence>MASASINTTTINNNNLFNVQINELSISSSPNLHKNISIFSPDQVELVNMLLDMGQEHLFQDWPDPGVDDDQKIGFIH</sequence>
<organism evidence="1 2">
    <name type="scientific">Ambrosia artemisiifolia</name>
    <name type="common">Common ragweed</name>
    <dbReference type="NCBI Taxonomy" id="4212"/>
    <lineage>
        <taxon>Eukaryota</taxon>
        <taxon>Viridiplantae</taxon>
        <taxon>Streptophyta</taxon>
        <taxon>Embryophyta</taxon>
        <taxon>Tracheophyta</taxon>
        <taxon>Spermatophyta</taxon>
        <taxon>Magnoliopsida</taxon>
        <taxon>eudicotyledons</taxon>
        <taxon>Gunneridae</taxon>
        <taxon>Pentapetalae</taxon>
        <taxon>asterids</taxon>
        <taxon>campanulids</taxon>
        <taxon>Asterales</taxon>
        <taxon>Asteraceae</taxon>
        <taxon>Asteroideae</taxon>
        <taxon>Heliantheae alliance</taxon>
        <taxon>Heliantheae</taxon>
        <taxon>Ambrosia</taxon>
    </lineage>
</organism>
<evidence type="ECO:0000313" key="1">
    <source>
        <dbReference type="EMBL" id="KAI7733508.1"/>
    </source>
</evidence>
<dbReference type="EMBL" id="JAMZMK010009963">
    <property type="protein sequence ID" value="KAI7733508.1"/>
    <property type="molecule type" value="Genomic_DNA"/>
</dbReference>